<evidence type="ECO:0000313" key="3">
    <source>
        <dbReference type="Proteomes" id="UP000318801"/>
    </source>
</evidence>
<accession>A0A506U627</accession>
<proteinExistence type="predicted"/>
<organism evidence="2 3">
    <name type="scientific">Martelella alba</name>
    <dbReference type="NCBI Taxonomy" id="2590451"/>
    <lineage>
        <taxon>Bacteria</taxon>
        <taxon>Pseudomonadati</taxon>
        <taxon>Pseudomonadota</taxon>
        <taxon>Alphaproteobacteria</taxon>
        <taxon>Hyphomicrobiales</taxon>
        <taxon>Aurantimonadaceae</taxon>
        <taxon>Martelella</taxon>
    </lineage>
</organism>
<dbReference type="AlphaFoldDB" id="A0A506U627"/>
<evidence type="ECO:0000313" key="2">
    <source>
        <dbReference type="EMBL" id="TPW28049.1"/>
    </source>
</evidence>
<gene>
    <name evidence="2" type="ORF">FJU08_18580</name>
</gene>
<feature type="compositionally biased region" description="Acidic residues" evidence="1">
    <location>
        <begin position="173"/>
        <end position="185"/>
    </location>
</feature>
<dbReference type="OrthoDB" id="8443793at2"/>
<keyword evidence="3" id="KW-1185">Reference proteome</keyword>
<protein>
    <submittedName>
        <fullName evidence="2">DUF177 domain-containing protein</fullName>
    </submittedName>
</protein>
<reference evidence="2 3" key="1">
    <citation type="submission" date="2019-06" db="EMBL/GenBank/DDBJ databases">
        <authorList>
            <person name="Li M."/>
        </authorList>
    </citation>
    <scope>NUCLEOTIDE SEQUENCE [LARGE SCALE GENOMIC DNA]</scope>
    <source>
        <strain evidence="2 3">BGMRC2036</strain>
    </source>
</reference>
<dbReference type="EMBL" id="VHLG01000014">
    <property type="protein sequence ID" value="TPW28049.1"/>
    <property type="molecule type" value="Genomic_DNA"/>
</dbReference>
<sequence>MSPNIWRRAVPIENAESAIDGFTSPFAAARASGKVKNVHIEADKDGRAALADIFGVVSVESAVADLEVTLWRKEGLRVRGRVSARLTQACIVTLEPMSASVDEEVDMTFLPEGSRQIKRDFSEDGALLVDPDGPDAPEVFTGGEIDLATIAIEAIALGIDPYPRKEGVGFEPPAEEEEAVVEPDDAKESPFAALKDWKPKP</sequence>
<dbReference type="InterPro" id="IPR003772">
    <property type="entry name" value="YceD"/>
</dbReference>
<feature type="region of interest" description="Disordered" evidence="1">
    <location>
        <begin position="166"/>
        <end position="201"/>
    </location>
</feature>
<comment type="caution">
    <text evidence="2">The sequence shown here is derived from an EMBL/GenBank/DDBJ whole genome shotgun (WGS) entry which is preliminary data.</text>
</comment>
<dbReference type="Proteomes" id="UP000318801">
    <property type="component" value="Unassembled WGS sequence"/>
</dbReference>
<dbReference type="Pfam" id="PF02620">
    <property type="entry name" value="YceD"/>
    <property type="match status" value="1"/>
</dbReference>
<name>A0A506U627_9HYPH</name>
<evidence type="ECO:0000256" key="1">
    <source>
        <dbReference type="SAM" id="MobiDB-lite"/>
    </source>
</evidence>